<name>A0A814ZX62_9BILA</name>
<evidence type="ECO:0000313" key="5">
    <source>
        <dbReference type="EMBL" id="CAF4016952.1"/>
    </source>
</evidence>
<proteinExistence type="predicted"/>
<dbReference type="Proteomes" id="UP000682733">
    <property type="component" value="Unassembled WGS sequence"/>
</dbReference>
<reference evidence="3" key="1">
    <citation type="submission" date="2021-02" db="EMBL/GenBank/DDBJ databases">
        <authorList>
            <person name="Nowell W R."/>
        </authorList>
    </citation>
    <scope>NUCLEOTIDE SEQUENCE</scope>
</reference>
<evidence type="ECO:0000256" key="1">
    <source>
        <dbReference type="SAM" id="SignalP"/>
    </source>
</evidence>
<keyword evidence="1" id="KW-0732">Signal</keyword>
<protein>
    <submittedName>
        <fullName evidence="3">Uncharacterized protein</fullName>
    </submittedName>
</protein>
<dbReference type="Proteomes" id="UP000677228">
    <property type="component" value="Unassembled WGS sequence"/>
</dbReference>
<accession>A0A814ZX62</accession>
<sequence>MVLGLILAAGAVGLGGGYLAGKSRERRKIANGYVTYNDQGYRKPYSSSPRYDGNGYYGNHHHAGYSTQYANVHW</sequence>
<dbReference type="EMBL" id="CAJNOK010012731">
    <property type="protein sequence ID" value="CAF1169694.1"/>
    <property type="molecule type" value="Genomic_DNA"/>
</dbReference>
<evidence type="ECO:0000313" key="3">
    <source>
        <dbReference type="EMBL" id="CAF1248850.1"/>
    </source>
</evidence>
<dbReference type="EMBL" id="CAJOBA010034256">
    <property type="protein sequence ID" value="CAF3981085.1"/>
    <property type="molecule type" value="Genomic_DNA"/>
</dbReference>
<evidence type="ECO:0000313" key="4">
    <source>
        <dbReference type="EMBL" id="CAF3981085.1"/>
    </source>
</evidence>
<comment type="caution">
    <text evidence="3">The sequence shown here is derived from an EMBL/GenBank/DDBJ whole genome shotgun (WGS) entry which is preliminary data.</text>
</comment>
<dbReference type="Proteomes" id="UP000663829">
    <property type="component" value="Unassembled WGS sequence"/>
</dbReference>
<keyword evidence="6" id="KW-1185">Reference proteome</keyword>
<gene>
    <name evidence="3" type="ORF">GPM918_LOCUS26030</name>
    <name evidence="2" type="ORF">OVA965_LOCUS22505</name>
    <name evidence="5" type="ORF">SRO942_LOCUS26113</name>
    <name evidence="4" type="ORF">TMI583_LOCUS23220</name>
</gene>
<dbReference type="AlphaFoldDB" id="A0A814ZX62"/>
<dbReference type="EMBL" id="CAJNOQ010010331">
    <property type="protein sequence ID" value="CAF1248850.1"/>
    <property type="molecule type" value="Genomic_DNA"/>
</dbReference>
<dbReference type="EMBL" id="CAJOBC010013685">
    <property type="protein sequence ID" value="CAF4016952.1"/>
    <property type="molecule type" value="Genomic_DNA"/>
</dbReference>
<evidence type="ECO:0000313" key="2">
    <source>
        <dbReference type="EMBL" id="CAF1169694.1"/>
    </source>
</evidence>
<feature type="signal peptide" evidence="1">
    <location>
        <begin position="1"/>
        <end position="17"/>
    </location>
</feature>
<dbReference type="Proteomes" id="UP000681722">
    <property type="component" value="Unassembled WGS sequence"/>
</dbReference>
<organism evidence="3 6">
    <name type="scientific">Didymodactylos carnosus</name>
    <dbReference type="NCBI Taxonomy" id="1234261"/>
    <lineage>
        <taxon>Eukaryota</taxon>
        <taxon>Metazoa</taxon>
        <taxon>Spiralia</taxon>
        <taxon>Gnathifera</taxon>
        <taxon>Rotifera</taxon>
        <taxon>Eurotatoria</taxon>
        <taxon>Bdelloidea</taxon>
        <taxon>Philodinida</taxon>
        <taxon>Philodinidae</taxon>
        <taxon>Didymodactylos</taxon>
    </lineage>
</organism>
<evidence type="ECO:0000313" key="6">
    <source>
        <dbReference type="Proteomes" id="UP000663829"/>
    </source>
</evidence>
<feature type="chain" id="PRO_5036411232" evidence="1">
    <location>
        <begin position="18"/>
        <end position="74"/>
    </location>
</feature>